<dbReference type="InterPro" id="IPR011010">
    <property type="entry name" value="DNA_brk_join_enz"/>
</dbReference>
<evidence type="ECO:0000256" key="1">
    <source>
        <dbReference type="ARBA" id="ARBA00023172"/>
    </source>
</evidence>
<organism evidence="3 4">
    <name type="scientific">Agromyces larvae</name>
    <dbReference type="NCBI Taxonomy" id="2929802"/>
    <lineage>
        <taxon>Bacteria</taxon>
        <taxon>Bacillati</taxon>
        <taxon>Actinomycetota</taxon>
        <taxon>Actinomycetes</taxon>
        <taxon>Micrococcales</taxon>
        <taxon>Microbacteriaceae</taxon>
        <taxon>Agromyces</taxon>
    </lineage>
</organism>
<name>A0ABY4C287_9MICO</name>
<dbReference type="InterPro" id="IPR050090">
    <property type="entry name" value="Tyrosine_recombinase_XerCD"/>
</dbReference>
<dbReference type="Pfam" id="PF00589">
    <property type="entry name" value="Phage_integrase"/>
    <property type="match status" value="1"/>
</dbReference>
<feature type="domain" description="Tyr recombinase" evidence="2">
    <location>
        <begin position="1"/>
        <end position="173"/>
    </location>
</feature>
<keyword evidence="1" id="KW-0233">DNA recombination</keyword>
<evidence type="ECO:0000313" key="4">
    <source>
        <dbReference type="Proteomes" id="UP000832097"/>
    </source>
</evidence>
<dbReference type="PROSITE" id="PS51898">
    <property type="entry name" value="TYR_RECOMBINASE"/>
    <property type="match status" value="1"/>
</dbReference>
<dbReference type="RefSeq" id="WP_243558189.1">
    <property type="nucleotide sequence ID" value="NZ_CP094528.1"/>
</dbReference>
<evidence type="ECO:0000259" key="2">
    <source>
        <dbReference type="PROSITE" id="PS51898"/>
    </source>
</evidence>
<evidence type="ECO:0000313" key="3">
    <source>
        <dbReference type="EMBL" id="UOE45590.1"/>
    </source>
</evidence>
<dbReference type="SUPFAM" id="SSF56349">
    <property type="entry name" value="DNA breaking-rejoining enzymes"/>
    <property type="match status" value="1"/>
</dbReference>
<dbReference type="EMBL" id="CP094528">
    <property type="protein sequence ID" value="UOE45590.1"/>
    <property type="molecule type" value="Genomic_DNA"/>
</dbReference>
<gene>
    <name evidence="3" type="ORF">MTO99_07520</name>
</gene>
<dbReference type="InterPro" id="IPR013762">
    <property type="entry name" value="Integrase-like_cat_sf"/>
</dbReference>
<reference evidence="3 4" key="1">
    <citation type="submission" date="2022-03" db="EMBL/GenBank/DDBJ databases">
        <title>Mucilaginibacter sp. isolated from the gut of Protaetia brevitarsis seulensis larvae.</title>
        <authorList>
            <person name="Won M."/>
            <person name="Kim S.-J."/>
            <person name="Kwon S.-W."/>
        </authorList>
    </citation>
    <scope>NUCLEOTIDE SEQUENCE [LARGE SCALE GENOMIC DNA]</scope>
    <source>
        <strain evidence="3 4">CFWR-12</strain>
    </source>
</reference>
<keyword evidence="4" id="KW-1185">Reference proteome</keyword>
<dbReference type="InterPro" id="IPR002104">
    <property type="entry name" value="Integrase_catalytic"/>
</dbReference>
<accession>A0ABY4C287</accession>
<sequence length="196" mass="21208">MKDVIEVMLGTSDRIGEALALRKCDVDDTVSPMQVTVAGTLVAIKGRGLYRQDHPKTSSSHRTLQVPDFTAEVLRRRLALLDDAHDDHLIFYTRVGTPLAPNNVRRTLRKMLDDAGLSHLKVTPHTFRRTAGTVIARATDAETAADVLGNSPEIAKKHYIEPEAPKPIASPALYLGALAPATVLQEPGEAAMRGSG</sequence>
<dbReference type="PANTHER" id="PTHR30349">
    <property type="entry name" value="PHAGE INTEGRASE-RELATED"/>
    <property type="match status" value="1"/>
</dbReference>
<dbReference type="Gene3D" id="1.10.443.10">
    <property type="entry name" value="Intergrase catalytic core"/>
    <property type="match status" value="1"/>
</dbReference>
<proteinExistence type="predicted"/>
<dbReference type="Proteomes" id="UP000832097">
    <property type="component" value="Chromosome"/>
</dbReference>
<protein>
    <submittedName>
        <fullName evidence="3">Tyrosine-type recombinase/integrase</fullName>
    </submittedName>
</protein>